<dbReference type="Pfam" id="PF25801">
    <property type="entry name" value="HEAT_GCN1_C_2"/>
    <property type="match status" value="1"/>
</dbReference>
<dbReference type="InterPro" id="IPR011989">
    <property type="entry name" value="ARM-like"/>
</dbReference>
<dbReference type="Pfam" id="PF24984">
    <property type="entry name" value="HEAT_EF3_GNC1"/>
    <property type="match status" value="1"/>
</dbReference>
<protein>
    <submittedName>
        <fullName evidence="7">EIF-2-alpha kinase activator GCN1-like</fullName>
    </submittedName>
</protein>
<evidence type="ECO:0000256" key="3">
    <source>
        <dbReference type="ARBA" id="ARBA00022737"/>
    </source>
</evidence>
<feature type="domain" description="TOG" evidence="6">
    <location>
        <begin position="1462"/>
        <end position="1695"/>
    </location>
</feature>
<keyword evidence="2" id="KW-0597">Phosphoprotein</keyword>
<feature type="repeat" description="HEAT" evidence="4">
    <location>
        <begin position="1755"/>
        <end position="1793"/>
    </location>
</feature>
<dbReference type="SUPFAM" id="SSF48371">
    <property type="entry name" value="ARM repeat"/>
    <property type="match status" value="4"/>
</dbReference>
<evidence type="ECO:0000256" key="4">
    <source>
        <dbReference type="PROSITE-ProRule" id="PRU00103"/>
    </source>
</evidence>
<keyword evidence="8" id="KW-1185">Reference proteome</keyword>
<evidence type="ECO:0000256" key="2">
    <source>
        <dbReference type="ARBA" id="ARBA00022553"/>
    </source>
</evidence>
<feature type="compositionally biased region" description="Basic and acidic residues" evidence="5">
    <location>
        <begin position="1064"/>
        <end position="1073"/>
    </location>
</feature>
<dbReference type="GO" id="GO:0016301">
    <property type="term" value="F:kinase activity"/>
    <property type="evidence" value="ECO:0007669"/>
    <property type="project" value="UniProtKB-KW"/>
</dbReference>
<dbReference type="GO" id="GO:0034198">
    <property type="term" value="P:cellular response to amino acid starvation"/>
    <property type="evidence" value="ECO:0007669"/>
    <property type="project" value="TreeGrafter"/>
</dbReference>
<feature type="repeat" description="HEAT" evidence="4">
    <location>
        <begin position="1875"/>
        <end position="1911"/>
    </location>
</feature>
<dbReference type="PROSITE" id="PS50077">
    <property type="entry name" value="HEAT_REPEAT"/>
    <property type="match status" value="5"/>
</dbReference>
<dbReference type="GO" id="GO:0006417">
    <property type="term" value="P:regulation of translation"/>
    <property type="evidence" value="ECO:0007669"/>
    <property type="project" value="TreeGrafter"/>
</dbReference>
<dbReference type="PANTHER" id="PTHR23346:SF7">
    <property type="entry name" value="STALLED RIBOSOME SENSOR GCN1"/>
    <property type="match status" value="1"/>
</dbReference>
<dbReference type="Pfam" id="PF24993">
    <property type="entry name" value="GNC1_N"/>
    <property type="match status" value="1"/>
</dbReference>
<proteinExistence type="inferred from homology"/>
<organism evidence="7 8">
    <name type="scientific">Octopus vulgaris</name>
    <name type="common">Common octopus</name>
    <dbReference type="NCBI Taxonomy" id="6645"/>
    <lineage>
        <taxon>Eukaryota</taxon>
        <taxon>Metazoa</taxon>
        <taxon>Spiralia</taxon>
        <taxon>Lophotrochozoa</taxon>
        <taxon>Mollusca</taxon>
        <taxon>Cephalopoda</taxon>
        <taxon>Coleoidea</taxon>
        <taxon>Octopodiformes</taxon>
        <taxon>Octopoda</taxon>
        <taxon>Incirrata</taxon>
        <taxon>Octopodidae</taxon>
        <taxon>Octopus</taxon>
    </lineage>
</organism>
<dbReference type="InterPro" id="IPR057546">
    <property type="entry name" value="HEAT_GCN1"/>
</dbReference>
<evidence type="ECO:0000313" key="8">
    <source>
        <dbReference type="Proteomes" id="UP001162480"/>
    </source>
</evidence>
<dbReference type="FunFam" id="1.25.10.10:FF:000162">
    <property type="entry name" value="GCN1, eIF2 alpha kinase activator homolog"/>
    <property type="match status" value="1"/>
</dbReference>
<dbReference type="InterPro" id="IPR034085">
    <property type="entry name" value="TOG"/>
</dbReference>
<dbReference type="InterPro" id="IPR016024">
    <property type="entry name" value="ARM-type_fold"/>
</dbReference>
<dbReference type="Pfam" id="PF24987">
    <property type="entry name" value="HEAT_EF3_N"/>
    <property type="match status" value="2"/>
</dbReference>
<feature type="repeat" description="HEAT" evidence="4">
    <location>
        <begin position="1713"/>
        <end position="1751"/>
    </location>
</feature>
<gene>
    <name evidence="7" type="ORF">OCTVUL_1B023056</name>
</gene>
<dbReference type="GO" id="GO:0005829">
    <property type="term" value="C:cytosol"/>
    <property type="evidence" value="ECO:0007669"/>
    <property type="project" value="TreeGrafter"/>
</dbReference>
<dbReference type="InterPro" id="IPR021133">
    <property type="entry name" value="HEAT_type_2"/>
</dbReference>
<feature type="compositionally biased region" description="Basic residues" evidence="5">
    <location>
        <begin position="1037"/>
        <end position="1047"/>
    </location>
</feature>
<evidence type="ECO:0000259" key="6">
    <source>
        <dbReference type="SMART" id="SM01349"/>
    </source>
</evidence>
<sequence>MAERTSPETQVLTDADILKKFAQKVTTSNRNERIELLKLVKKSAANALPENAVKGILRYLLLTLGRYQDRRSQLAVQDVVSQLALKHPQATLKCISTSLANFANLQKTCGASSKAVSTESLQALIWTCIVADQVFAPDKSSSTDDLKALVSLQSLLLYGCHSARLNTLNAVAYKHISRLWKKSPATVQLYTEYLTSLEGAPHLLSLASLVMQHLHDTKNKECIQACKKPFCDLYLKQVLAYRSTPPLHLLENCQSLLRHVNHEDFNEILLPAAQKATLRNPEIILQAVEHLLIGVQLDMSKYALDLAKPIAKQLFVKEESVRQSASNVLEALARQCSSPDAVDSVTIHLFQVLAGSEGKLISADQRIGVLNGINSLSHHVVSGVAVVQKLTASITERFIPILGQEVHEGTLVCILQVLTSWCSRLHTEVPPALVDGFKKGLTLKTSTSAVRNAYICCMVSAFHGDTLLQAQKVVPLLLQVVEKASNQPNQTQLVTEALSASRLLLQLSLADIQYETKLAQFWNVVLDASKLLFFNDKSLSSLSDEAFLDLIFMVEKLILDFPTMDLNKISKPLYKALVLGLTHSSWLVRKQSMQCLKRVFHLSDRLSMVVAIIAELDNVLTSMKIPTTPSLSEDSEEQDTKKIDAKVFGNALLALCRIPDPKPSEIETLALAAFISAHHPIIVSYSKHMWQDILKQSGQNAKTFVKDHSDKCLEIVSNADFETCVENGVASLVSTAPDRFLPQLIAQICDQLASAEFLQVTQDEYGIFRCPEGQLYDKAVLESVLKNEVKETNIRRENKLYSYAEQMAEIELRKELEKKKRAKGGDVKLSKQQEEKLQMALKKEAQIRSNIRMLNNKLVRCCNTLHSAIKGDCNAVCMFMSNLCQVLIPLLYSPLAAAPVCRLLITLGNSAFMDKQFGEMVSHATVRALKPYCQLESQWTQEDEVQQIERMVQLLHDRVQARVGGGPKHPFPASTFAYFFHLLSVALSGQHCPVNDASTTCLRALQLIVCHARIRLKTHGGVGGGDDNNNKNSAKSKNSKKRRKKRKNNENEKNEGGGGGGQKKQGEIGDIHQDEQVEKIREKVMMMGMVRMEEDMDEQEEEEKGGGGGDCRLSHEDEEILRKLYDPQLLPHKPLLQLLIKLIGTVTSTKIQDLSNTALIEVAHSLSGNIDCAFPSNEDISVMLLALEAPALSVKRAVLEAMTLLTSVLPNKDDDLEMWLKVVKKIWIAKFDQETEVQELAKMLETKLKIQNPPPKMVTTLIEDVIHPEESVRQAAASTVAAVLQLHKKQVAPMMHQLLDKYGEKLFLPPPEVDSFGRVIGEPVPDDWMSRSGIALCLTKMAPLLPKHLIAPLFAFYVPKALGDRAPEVQTNMRDAALAAVNEHGKDNVNTLLPVFENFLSTAANTASNDAVRQSIVILMGSLAKHLDKSDPKVKPIVARLISALSTPSQEVQIAVSYCLPPLVPAIGADATTIVQQLLRLLLESENYGERKGAAYGLAGLVKGLGIVALKKMGIINTLTEAIKDKKNPRRREGSLFAFEMLCTMLGKLFEPYVVVILPHLLLCFGDHNMYVRQAADDTAKAIMTNLSGHGVKFVLPSLLKGLEEDAWRTKAGSVELLGAMAFCAPKQLSACLPNIVPKLIEVLTDSHNKVQRAGAQALQQIGSVIRNPEIQAIVPVLLAALQDPTQKTYASLQALLDTKFVHFIDAASLALIMPVVERAFQDRTTDTRKMAAQIIGNMYSLTDQKDLSPYLPTVIPGLKQSLLDPVPEVRNVSSRALGTMVRGMGEGTFDDLLPWLMETLVSERSSVDRSGAAQGLSEVIGGMGLAKLQILMPDIVQTADRNDIAPHIRDGYIMMYIYLPLVFKDDFLPYIGHIIPSILKALADESEFVRDTALRAGQRIINMYAETAIELLLPELENGLFDENWRIRYSSVQLLGDLLYKVSGVSGKMSTETANEDDNFGTETSQKAVLRVFGKGRRNRVLAGLYMGRSDTALLVRQSALHVWKIIVSNTPRTLREILPVLFSLLLGCLASTSYDKRQVAARTLGDLVRKLGERVLPEIIPILEKGLDSDRSDERQGVCIGLSEIMASTSRDHVTVFANNLIPSVRRALCDPLPEVREAAARTFDNLHHNIGARALDEILPTLLQKLSEPGSSSEWALDGLKQVMTVKSRVVLPYLVPQLIKPPVDTRALAFLSSVAGDVLSRHLGKILPALLSSLSSAVGTPREEEELDYCESVVLSVTDDIGINTILTELLSAANNPNSSAETCCAAVSILKVFCGKTKADYSACCSQLLRTLIALFTHSDERVLLASWKCLDAIAKDLKNMDTGETIQQIRQAIRFATSDYKGTGKELPGFCLSGKSISPLLPIFREGILHGSPELKEMSAEGLGEIIQLTSAPALSPSVINITGPLIRILGDRYPCNVKVAVLETLNLLLNKVGAIMKPFLPQLQTTFTKALNDANRTVRLRAASAMGGLIVIHTRVEPLITELHTNIKTTDDTSIRDTTLQALRNCVGGSKGKISDNLRKTLSGTLLRLLNSPEDTTRLIAAGCLGALTVTLPDSDFTDMMNSHLMDTDNGSDWTLRHGRSVALAVAIKEGADRVLVPSLQPAVFQTVTHFTAADRIPICLSGLRAATYVLSYQITNSLEPSTEILALLAKGLKHDSNDVKQLCGQLASHLARQTDQPLPAVMMKYLVPALVMGTKEKNFIVKGNSEYGLLAVLQLAKGDSVYQATLSLLDVGMQEALQDVHTKTLRKLLAKTTTPVREEIDDSVLV</sequence>
<evidence type="ECO:0000256" key="1">
    <source>
        <dbReference type="ARBA" id="ARBA00007366"/>
    </source>
</evidence>
<evidence type="ECO:0000256" key="5">
    <source>
        <dbReference type="SAM" id="MobiDB-lite"/>
    </source>
</evidence>
<dbReference type="FunFam" id="1.25.10.10:FF:000096">
    <property type="entry name" value="eIF-2-alpha kinase activator gcn1"/>
    <property type="match status" value="1"/>
</dbReference>
<evidence type="ECO:0000313" key="7">
    <source>
        <dbReference type="EMBL" id="CAI9743035.1"/>
    </source>
</evidence>
<feature type="repeat" description="HEAT" evidence="4">
    <location>
        <begin position="1636"/>
        <end position="1673"/>
    </location>
</feature>
<accession>A0AA36BYH2</accession>
<reference evidence="7" key="1">
    <citation type="submission" date="2023-08" db="EMBL/GenBank/DDBJ databases">
        <authorList>
            <person name="Alioto T."/>
            <person name="Alioto T."/>
            <person name="Gomez Garrido J."/>
        </authorList>
    </citation>
    <scope>NUCLEOTIDE SEQUENCE</scope>
</reference>
<name>A0AA36BYH2_OCTVU</name>
<dbReference type="Gene3D" id="1.25.10.10">
    <property type="entry name" value="Leucine-rich Repeat Variant"/>
    <property type="match status" value="8"/>
</dbReference>
<dbReference type="SMART" id="SM01349">
    <property type="entry name" value="TOG"/>
    <property type="match status" value="1"/>
</dbReference>
<dbReference type="Proteomes" id="UP001162480">
    <property type="component" value="Chromosome 28"/>
</dbReference>
<dbReference type="InterPro" id="IPR056810">
    <property type="entry name" value="GNC1-like_N"/>
</dbReference>
<dbReference type="PANTHER" id="PTHR23346">
    <property type="entry name" value="TRANSLATIONAL ACTIVATOR GCN1-RELATED"/>
    <property type="match status" value="1"/>
</dbReference>
<dbReference type="GO" id="GO:0019887">
    <property type="term" value="F:protein kinase regulator activity"/>
    <property type="evidence" value="ECO:0007669"/>
    <property type="project" value="TreeGrafter"/>
</dbReference>
<dbReference type="EMBL" id="OX597841">
    <property type="protein sequence ID" value="CAI9743035.1"/>
    <property type="molecule type" value="Genomic_DNA"/>
</dbReference>
<feature type="repeat" description="HEAT" evidence="4">
    <location>
        <begin position="2103"/>
        <end position="2140"/>
    </location>
</feature>
<dbReference type="Pfam" id="PF23271">
    <property type="entry name" value="HEAT_GCN1"/>
    <property type="match status" value="1"/>
</dbReference>
<comment type="similarity">
    <text evidence="1">Belongs to the GCN1 family.</text>
</comment>
<feature type="region of interest" description="Disordered" evidence="5">
    <location>
        <begin position="1019"/>
        <end position="1073"/>
    </location>
</feature>
<dbReference type="FunFam" id="1.25.10.10:FF:000090">
    <property type="entry name" value="eIF-2-alpha kinase activator GCN1"/>
    <property type="match status" value="1"/>
</dbReference>
<keyword evidence="3" id="KW-0677">Repeat</keyword>